<reference evidence="3 4" key="1">
    <citation type="submission" date="2020-10" db="EMBL/GenBank/DDBJ databases">
        <title>Myceligenerans pegani sp. nov., an endophytic actinomycete isolated from Peganum harmala L. in Xinjiang, China.</title>
        <authorList>
            <person name="Xin L."/>
        </authorList>
    </citation>
    <scope>NUCLEOTIDE SEQUENCE [LARGE SCALE GENOMIC DNA]</scope>
    <source>
        <strain evidence="3 4">TRM65318</strain>
    </source>
</reference>
<dbReference type="Proteomes" id="UP000625527">
    <property type="component" value="Unassembled WGS sequence"/>
</dbReference>
<keyword evidence="3" id="KW-0223">Dioxygenase</keyword>
<dbReference type="PROSITE" id="PS51318">
    <property type="entry name" value="TAT"/>
    <property type="match status" value="1"/>
</dbReference>
<comment type="caution">
    <text evidence="3">The sequence shown here is derived from an EMBL/GenBank/DDBJ whole genome shotgun (WGS) entry which is preliminary data.</text>
</comment>
<sequence length="303" mass="30992">MTTTQKPSATTTEADAPEPHDLGLSHDLPTLLNRRRALGLISATGLAAALAACTGGGGTGSTTSAGTPDGGPGGTPPDGGPSGSGGGEVSQADVGEGEIPEETNGPYPADGTNGVNILTETGVVRSDITTSFGESSGTAEGIPLTVTFTVVDVSGEGDAGTPVVGAAVYAWHCDRDGKYSMYDLEDQNYLRGVQETDAAGKVTFTSIFPGCYAGRWPHIHFEIYPSLDDATSATNRQRTSQLAFPEDACGEVYATEGYEQSVTNLAGITLDTDNVFSDGYSLQMARCSGSVADGYTATLTVPI</sequence>
<evidence type="ECO:0000313" key="4">
    <source>
        <dbReference type="Proteomes" id="UP000625527"/>
    </source>
</evidence>
<dbReference type="InterPro" id="IPR000627">
    <property type="entry name" value="Intradiol_dOase_C"/>
</dbReference>
<proteinExistence type="predicted"/>
<dbReference type="RefSeq" id="WP_192862725.1">
    <property type="nucleotide sequence ID" value="NZ_JADAQT010000078.1"/>
</dbReference>
<dbReference type="SUPFAM" id="SSF49482">
    <property type="entry name" value="Aromatic compound dioxygenase"/>
    <property type="match status" value="1"/>
</dbReference>
<accession>A0ABR9MYT1</accession>
<evidence type="ECO:0000256" key="1">
    <source>
        <dbReference type="SAM" id="MobiDB-lite"/>
    </source>
</evidence>
<dbReference type="GO" id="GO:0051213">
    <property type="term" value="F:dioxygenase activity"/>
    <property type="evidence" value="ECO:0007669"/>
    <property type="project" value="UniProtKB-KW"/>
</dbReference>
<keyword evidence="4" id="KW-1185">Reference proteome</keyword>
<feature type="region of interest" description="Disordered" evidence="1">
    <location>
        <begin position="55"/>
        <end position="112"/>
    </location>
</feature>
<evidence type="ECO:0000259" key="2">
    <source>
        <dbReference type="Pfam" id="PF00775"/>
    </source>
</evidence>
<feature type="region of interest" description="Disordered" evidence="1">
    <location>
        <begin position="1"/>
        <end position="26"/>
    </location>
</feature>
<feature type="compositionally biased region" description="Polar residues" evidence="1">
    <location>
        <begin position="1"/>
        <end position="13"/>
    </location>
</feature>
<dbReference type="InterPro" id="IPR006311">
    <property type="entry name" value="TAT_signal"/>
</dbReference>
<dbReference type="CDD" id="cd03457">
    <property type="entry name" value="intradiol_dioxygenase_like"/>
    <property type="match status" value="1"/>
</dbReference>
<dbReference type="PANTHER" id="PTHR34315:SF1">
    <property type="entry name" value="INTRADIOL RING-CLEAVAGE DIOXYGENASES DOMAIN-CONTAINING PROTEIN-RELATED"/>
    <property type="match status" value="1"/>
</dbReference>
<gene>
    <name evidence="3" type="ORF">IHE71_10680</name>
</gene>
<dbReference type="EMBL" id="JADAQT010000078">
    <property type="protein sequence ID" value="MBE1876171.1"/>
    <property type="molecule type" value="Genomic_DNA"/>
</dbReference>
<keyword evidence="3" id="KW-0560">Oxidoreductase</keyword>
<evidence type="ECO:0000313" key="3">
    <source>
        <dbReference type="EMBL" id="MBE1876171.1"/>
    </source>
</evidence>
<name>A0ABR9MYT1_9MICO</name>
<protein>
    <submittedName>
        <fullName evidence="3">Intradiol ring-cleavage dioxygenase</fullName>
    </submittedName>
</protein>
<dbReference type="Pfam" id="PF00775">
    <property type="entry name" value="Dioxygenase_C"/>
    <property type="match status" value="1"/>
</dbReference>
<dbReference type="InterPro" id="IPR015889">
    <property type="entry name" value="Intradiol_dOase_core"/>
</dbReference>
<dbReference type="Gene3D" id="2.60.130.10">
    <property type="entry name" value="Aromatic compound dioxygenase"/>
    <property type="match status" value="1"/>
</dbReference>
<dbReference type="PANTHER" id="PTHR34315">
    <property type="match status" value="1"/>
</dbReference>
<organism evidence="3 4">
    <name type="scientific">Myceligenerans pegani</name>
    <dbReference type="NCBI Taxonomy" id="2776917"/>
    <lineage>
        <taxon>Bacteria</taxon>
        <taxon>Bacillati</taxon>
        <taxon>Actinomycetota</taxon>
        <taxon>Actinomycetes</taxon>
        <taxon>Micrococcales</taxon>
        <taxon>Promicromonosporaceae</taxon>
        <taxon>Myceligenerans</taxon>
    </lineage>
</organism>
<feature type="domain" description="Intradiol ring-cleavage dioxygenases" evidence="2">
    <location>
        <begin position="135"/>
        <end position="214"/>
    </location>
</feature>